<accession>A0AAP4WXD9</accession>
<reference evidence="2" key="1">
    <citation type="submission" date="2023-07" db="EMBL/GenBank/DDBJ databases">
        <title>Genome content predicts the carbon catabolic preferences of heterotrophic bacteria.</title>
        <authorList>
            <person name="Gralka M."/>
        </authorList>
    </citation>
    <scope>NUCLEOTIDE SEQUENCE</scope>
    <source>
        <strain evidence="2">C2R13</strain>
    </source>
</reference>
<organism evidence="2 3">
    <name type="scientific">Cobetia amphilecti</name>
    <dbReference type="NCBI Taxonomy" id="1055104"/>
    <lineage>
        <taxon>Bacteria</taxon>
        <taxon>Pseudomonadati</taxon>
        <taxon>Pseudomonadota</taxon>
        <taxon>Gammaproteobacteria</taxon>
        <taxon>Oceanospirillales</taxon>
        <taxon>Halomonadaceae</taxon>
        <taxon>Cobetia</taxon>
    </lineage>
</organism>
<dbReference type="PIRSF" id="PIRSF031900">
    <property type="entry name" value="UCP031900"/>
    <property type="match status" value="1"/>
</dbReference>
<dbReference type="InterPro" id="IPR027372">
    <property type="entry name" value="Phytase-like_dom"/>
</dbReference>
<dbReference type="RefSeq" id="WP_107335698.1">
    <property type="nucleotide sequence ID" value="NZ_JAUORK010000009.1"/>
</dbReference>
<feature type="domain" description="Phytase-like" evidence="1">
    <location>
        <begin position="68"/>
        <end position="316"/>
    </location>
</feature>
<dbReference type="EMBL" id="JAUORK010000009">
    <property type="protein sequence ID" value="MDO6672187.1"/>
    <property type="molecule type" value="Genomic_DNA"/>
</dbReference>
<gene>
    <name evidence="2" type="ORF">Q4535_08635</name>
</gene>
<dbReference type="InterPro" id="IPR014567">
    <property type="entry name" value="UCP031900"/>
</dbReference>
<sequence length="342" mass="37634">MPARQSPTSRRWRMLQTLAVTTVLAGLLSACGVHPRPYTLASPEQKSEFPEIQWCGTLRLPGKWLDETPVGGLSDIGWDQDESLLYAVSDRGWLHRLRLAFRHGELVGAKALNTYTLRDETDVSLRGALSDAEGLQLLRANNDRRGDSRLVISFEQQPRVEHFLPSGLAVSEPFTPMGARGAAPNNGMEALTLHPEYGMLAGLEATPEGMSDGMTRIFSLDDKHEWSYPLASDTGSSLTAMEMLPDGDMLMLERAFSPPFPLVISLRRAHLGEPGTQAEVRTLARLSSGDGWSLDNFEGLTHLEGNRFLMISDDNFSSFQTTLLSCFAVIEPEAFTAESAPE</sequence>
<dbReference type="AlphaFoldDB" id="A0AAP4WXD9"/>
<evidence type="ECO:0000259" key="1">
    <source>
        <dbReference type="Pfam" id="PF13449"/>
    </source>
</evidence>
<dbReference type="Proteomes" id="UP001170481">
    <property type="component" value="Unassembled WGS sequence"/>
</dbReference>
<dbReference type="Pfam" id="PF13449">
    <property type="entry name" value="Phytase-like"/>
    <property type="match status" value="1"/>
</dbReference>
<comment type="caution">
    <text evidence="2">The sequence shown here is derived from an EMBL/GenBank/DDBJ whole genome shotgun (WGS) entry which is preliminary data.</text>
</comment>
<dbReference type="PROSITE" id="PS51257">
    <property type="entry name" value="PROKAR_LIPOPROTEIN"/>
    <property type="match status" value="1"/>
</dbReference>
<protein>
    <submittedName>
        <fullName evidence="2">Esterase-like activity of phytase family protein</fullName>
    </submittedName>
</protein>
<evidence type="ECO:0000313" key="3">
    <source>
        <dbReference type="Proteomes" id="UP001170481"/>
    </source>
</evidence>
<proteinExistence type="predicted"/>
<name>A0AAP4WXD9_9GAMM</name>
<evidence type="ECO:0000313" key="2">
    <source>
        <dbReference type="EMBL" id="MDO6672187.1"/>
    </source>
</evidence>